<dbReference type="RefSeq" id="WP_154768751.1">
    <property type="nucleotide sequence ID" value="NZ_WLYK01000005.1"/>
</dbReference>
<dbReference type="Proteomes" id="UP000460221">
    <property type="component" value="Unassembled WGS sequence"/>
</dbReference>
<sequence length="312" mass="34115">MSETDTLITPYCLFRMTVAGIGKFGTNFRRFTFTGPDLDLCADNGYDQRIKLIFPLPGVGLDPMPTGPEWYMRWRELPDELRNPIRTYTIRATRPERNEVDIDVALHGRIGVASAWATDAEVGDEILMFAPDRRYTGLHGGIDFLPPASTARYLLAGDETALPAIASILERLPADARGVAVVEVADSSDAAALDGVAPAGFEIVCGGRDGREHGAHLLPEVAHAAGRLIDEHTAHPVADLEDVDIEEGLLWESPSDDLGGPARASTDLYAWLAGEAGVIKALRRHLVSERGIDRKSVAFMGYWRIGRQEDNR</sequence>
<dbReference type="GO" id="GO:0016491">
    <property type="term" value="F:oxidoreductase activity"/>
    <property type="evidence" value="ECO:0007669"/>
    <property type="project" value="InterPro"/>
</dbReference>
<dbReference type="PANTHER" id="PTHR30157">
    <property type="entry name" value="FERRIC REDUCTASE, NADPH-DEPENDENT"/>
    <property type="match status" value="1"/>
</dbReference>
<dbReference type="InterPro" id="IPR017927">
    <property type="entry name" value="FAD-bd_FR_type"/>
</dbReference>
<dbReference type="CDD" id="cd06193">
    <property type="entry name" value="siderophore_interacting"/>
    <property type="match status" value="1"/>
</dbReference>
<dbReference type="InterPro" id="IPR039374">
    <property type="entry name" value="SIP_fam"/>
</dbReference>
<feature type="domain" description="FAD-binding FR-type" evidence="1">
    <location>
        <begin position="11"/>
        <end position="138"/>
    </location>
</feature>
<dbReference type="EMBL" id="WLYK01000005">
    <property type="protein sequence ID" value="MTD14717.1"/>
    <property type="molecule type" value="Genomic_DNA"/>
</dbReference>
<organism evidence="2 3">
    <name type="scientific">Nakamurella alba</name>
    <dbReference type="NCBI Taxonomy" id="2665158"/>
    <lineage>
        <taxon>Bacteria</taxon>
        <taxon>Bacillati</taxon>
        <taxon>Actinomycetota</taxon>
        <taxon>Actinomycetes</taxon>
        <taxon>Nakamurellales</taxon>
        <taxon>Nakamurellaceae</taxon>
        <taxon>Nakamurella</taxon>
    </lineage>
</organism>
<gene>
    <name evidence="2" type="ORF">GIS00_12275</name>
</gene>
<evidence type="ECO:0000313" key="2">
    <source>
        <dbReference type="EMBL" id="MTD14717.1"/>
    </source>
</evidence>
<dbReference type="PROSITE" id="PS51384">
    <property type="entry name" value="FAD_FR"/>
    <property type="match status" value="1"/>
</dbReference>
<dbReference type="PANTHER" id="PTHR30157:SF0">
    <property type="entry name" value="NADPH-DEPENDENT FERRIC-CHELATE REDUCTASE"/>
    <property type="match status" value="1"/>
</dbReference>
<dbReference type="InterPro" id="IPR013113">
    <property type="entry name" value="SIP_FAD-bd"/>
</dbReference>
<dbReference type="Pfam" id="PF08021">
    <property type="entry name" value="FAD_binding_9"/>
    <property type="match status" value="1"/>
</dbReference>
<name>A0A7K1FKP2_9ACTN</name>
<protein>
    <submittedName>
        <fullName evidence="2">Siderophore-interacting protein</fullName>
    </submittedName>
</protein>
<dbReference type="Pfam" id="PF04954">
    <property type="entry name" value="SIP"/>
    <property type="match status" value="1"/>
</dbReference>
<keyword evidence="3" id="KW-1185">Reference proteome</keyword>
<evidence type="ECO:0000259" key="1">
    <source>
        <dbReference type="PROSITE" id="PS51384"/>
    </source>
</evidence>
<dbReference type="Gene3D" id="3.40.50.80">
    <property type="entry name" value="Nucleotide-binding domain of ferredoxin-NADP reductase (FNR) module"/>
    <property type="match status" value="1"/>
</dbReference>
<evidence type="ECO:0000313" key="3">
    <source>
        <dbReference type="Proteomes" id="UP000460221"/>
    </source>
</evidence>
<reference evidence="2 3" key="1">
    <citation type="submission" date="2019-11" db="EMBL/GenBank/DDBJ databases">
        <authorList>
            <person name="Jiang L.-Q."/>
        </authorList>
    </citation>
    <scope>NUCLEOTIDE SEQUENCE [LARGE SCALE GENOMIC DNA]</scope>
    <source>
        <strain evidence="2 3">YIM 132087</strain>
    </source>
</reference>
<accession>A0A7K1FKP2</accession>
<comment type="caution">
    <text evidence="2">The sequence shown here is derived from an EMBL/GenBank/DDBJ whole genome shotgun (WGS) entry which is preliminary data.</text>
</comment>
<proteinExistence type="predicted"/>
<dbReference type="InterPro" id="IPR039261">
    <property type="entry name" value="FNR_nucleotide-bd"/>
</dbReference>
<dbReference type="SUPFAM" id="SSF63380">
    <property type="entry name" value="Riboflavin synthase domain-like"/>
    <property type="match status" value="1"/>
</dbReference>
<dbReference type="Gene3D" id="2.40.30.10">
    <property type="entry name" value="Translation factors"/>
    <property type="match status" value="1"/>
</dbReference>
<dbReference type="AlphaFoldDB" id="A0A7K1FKP2"/>
<dbReference type="InterPro" id="IPR007037">
    <property type="entry name" value="SIP_rossman_dom"/>
</dbReference>
<dbReference type="InterPro" id="IPR017938">
    <property type="entry name" value="Riboflavin_synthase-like_b-brl"/>
</dbReference>